<comment type="catalytic activity">
    <reaction evidence="9">
        <text>L-lysyl-[histone] + acetyl-CoA = N(6)-acetyl-L-lysyl-[histone] + CoA + H(+)</text>
        <dbReference type="Rhea" id="RHEA:21992"/>
        <dbReference type="Rhea" id="RHEA-COMP:9845"/>
        <dbReference type="Rhea" id="RHEA-COMP:11338"/>
        <dbReference type="ChEBI" id="CHEBI:15378"/>
        <dbReference type="ChEBI" id="CHEBI:29969"/>
        <dbReference type="ChEBI" id="CHEBI:57287"/>
        <dbReference type="ChEBI" id="CHEBI:57288"/>
        <dbReference type="ChEBI" id="CHEBI:61930"/>
        <dbReference type="EC" id="2.3.1.48"/>
    </reaction>
    <physiologicalReaction direction="left-to-right" evidence="9">
        <dbReference type="Rhea" id="RHEA:21993"/>
    </physiologicalReaction>
</comment>
<dbReference type="STRING" id="1128400.I2FXV5"/>
<feature type="compositionally biased region" description="Basic and acidic residues" evidence="10">
    <location>
        <begin position="338"/>
        <end position="360"/>
    </location>
</feature>
<feature type="region of interest" description="Disordered" evidence="10">
    <location>
        <begin position="429"/>
        <end position="489"/>
    </location>
</feature>
<sequence>MIDRTSYSSSSLLFTIRTALSSTPPSVSAGGKLRIHTLFSIPRQVQSLYPLAHIHPTDLEYNKRAQSIVALEEQVFVTATYTPHPHPSSTTPSDAKDAPLLVLAMELYLYTIPEFSSAVLYISKLDTTGYGPNSIPLSLRSRLSDQVFGNVEGGRRFGGTLTATLTAAVTEHFTSFKHWDGKQYPVFHLSVYILARSQRAYLFPSSPENRDKRVLSDGGLIKWWRGVMSHVVVSTRNTSSRMRRNNTGEGEGEIDARAYYLIPGYNQLESHPLVPLIRDSSNSASSTSNHRTAEHIPREARWTYGHPYSPLGAHCAQSDLPPLPLHWRNSKFVISKSAGDREGEDKVQQDPEGQRYDPKKARTVPTLMPHFSDDPKTRFLDEMARDAHEHSGWKKKGTGNNSNNVAQEGLVASGLTERNGIENQIEIDIASLEGENGAEEHTRSGEEGEKAEEGSKKRSASNERTAGREAKRSKTTEASSADKPTSTTWGIPLTTLRALMRERQAMDDLPIDEFWERMAFRQECCSGNAVGVIVVLFTRVPPNWPTDVEKRLNLERQPLSLPYKVLGDLAFKCLMKDSCEWNKPALARTLTEAWSQGVDRQVRRKGGLKQFLGEEGRAEEAEAEAEAGLVGEGVIWGDFELVAPSEEQLEAAKKELQGGAVGANGQGVANTLSVKRKKKPQA</sequence>
<evidence type="ECO:0000313" key="11">
    <source>
        <dbReference type="EMBL" id="CCF51748.1"/>
    </source>
</evidence>
<protein>
    <recommendedName>
        <fullName evidence="2">histone acetyltransferase</fullName>
        <ecNumber evidence="2">2.3.1.48</ecNumber>
    </recommendedName>
</protein>
<dbReference type="Pfam" id="PF08214">
    <property type="entry name" value="HAT_KAT11"/>
    <property type="match status" value="1"/>
</dbReference>
<feature type="region of interest" description="Disordered" evidence="10">
    <location>
        <begin position="662"/>
        <end position="682"/>
    </location>
</feature>
<evidence type="ECO:0000256" key="4">
    <source>
        <dbReference type="ARBA" id="ARBA00022763"/>
    </source>
</evidence>
<evidence type="ECO:0000256" key="2">
    <source>
        <dbReference type="ARBA" id="ARBA00013184"/>
    </source>
</evidence>
<feature type="region of interest" description="Disordered" evidence="10">
    <location>
        <begin position="336"/>
        <end position="405"/>
    </location>
</feature>
<evidence type="ECO:0000256" key="3">
    <source>
        <dbReference type="ARBA" id="ARBA00022679"/>
    </source>
</evidence>
<keyword evidence="6" id="KW-0805">Transcription regulation</keyword>
<dbReference type="eggNOG" id="KOG4534">
    <property type="taxonomic scope" value="Eukaryota"/>
</dbReference>
<keyword evidence="3" id="KW-0808">Transferase</keyword>
<proteinExistence type="predicted"/>
<dbReference type="SMART" id="SM01250">
    <property type="entry name" value="KAT11"/>
    <property type="match status" value="1"/>
</dbReference>
<feature type="compositionally biased region" description="Basic and acidic residues" evidence="10">
    <location>
        <begin position="438"/>
        <end position="456"/>
    </location>
</feature>
<dbReference type="InterPro" id="IPR051236">
    <property type="entry name" value="HAT_RTT109-like"/>
</dbReference>
<dbReference type="OMA" id="AMELYLY"/>
<dbReference type="PANTHER" id="PTHR31571:SF2">
    <property type="entry name" value="HISTONE ACETYLTRANSFERASE RTT109"/>
    <property type="match status" value="1"/>
</dbReference>
<dbReference type="GO" id="GO:0032931">
    <property type="term" value="F:histone H3K56 acetyltransferase activity"/>
    <property type="evidence" value="ECO:0007669"/>
    <property type="project" value="TreeGrafter"/>
</dbReference>
<evidence type="ECO:0000256" key="10">
    <source>
        <dbReference type="SAM" id="MobiDB-lite"/>
    </source>
</evidence>
<evidence type="ECO:0000313" key="12">
    <source>
        <dbReference type="Proteomes" id="UP000006174"/>
    </source>
</evidence>
<organism evidence="11 12">
    <name type="scientific">Ustilago hordei</name>
    <name type="common">Barley covered smut fungus</name>
    <dbReference type="NCBI Taxonomy" id="120017"/>
    <lineage>
        <taxon>Eukaryota</taxon>
        <taxon>Fungi</taxon>
        <taxon>Dikarya</taxon>
        <taxon>Basidiomycota</taxon>
        <taxon>Ustilaginomycotina</taxon>
        <taxon>Ustilaginomycetes</taxon>
        <taxon>Ustilaginales</taxon>
        <taxon>Ustilaginaceae</taxon>
        <taxon>Ustilago</taxon>
    </lineage>
</organism>
<dbReference type="GO" id="GO:0006355">
    <property type="term" value="P:regulation of DNA-templated transcription"/>
    <property type="evidence" value="ECO:0007669"/>
    <property type="project" value="InterPro"/>
</dbReference>
<dbReference type="PANTHER" id="PTHR31571">
    <property type="entry name" value="ALTERED INHERITANCE OF MITOCHONDRIA PROTEIN 6"/>
    <property type="match status" value="1"/>
</dbReference>
<dbReference type="InterPro" id="IPR013178">
    <property type="entry name" value="Histone_AcTrfase_Rtt109/CBP"/>
</dbReference>
<comment type="caution">
    <text evidence="11">The sequence shown here is derived from an EMBL/GenBank/DDBJ whole genome shotgun (WGS) entry which is preliminary data.</text>
</comment>
<keyword evidence="5" id="KW-0007">Acetylation</keyword>
<dbReference type="PROSITE" id="PS51728">
    <property type="entry name" value="RTT109_HAT"/>
    <property type="match status" value="1"/>
</dbReference>
<dbReference type="EMBL" id="CAGI01000167">
    <property type="protein sequence ID" value="CCF51748.1"/>
    <property type="molecule type" value="Genomic_DNA"/>
</dbReference>
<evidence type="ECO:0000256" key="5">
    <source>
        <dbReference type="ARBA" id="ARBA00022990"/>
    </source>
</evidence>
<feature type="compositionally biased region" description="Polar residues" evidence="10">
    <location>
        <begin position="476"/>
        <end position="489"/>
    </location>
</feature>
<dbReference type="InterPro" id="IPR016849">
    <property type="entry name" value="Rtt109"/>
</dbReference>
<keyword evidence="7" id="KW-0804">Transcription</keyword>
<evidence type="ECO:0000256" key="6">
    <source>
        <dbReference type="ARBA" id="ARBA00023015"/>
    </source>
</evidence>
<evidence type="ECO:0000256" key="1">
    <source>
        <dbReference type="ARBA" id="ARBA00004123"/>
    </source>
</evidence>
<name>I2FXV5_USTHO</name>
<comment type="subcellular location">
    <subcellularLocation>
        <location evidence="1">Nucleus</location>
    </subcellularLocation>
</comment>
<gene>
    <name evidence="11" type="ORF">UHOR_03752</name>
</gene>
<dbReference type="GO" id="GO:0005634">
    <property type="term" value="C:nucleus"/>
    <property type="evidence" value="ECO:0007669"/>
    <property type="project" value="UniProtKB-SubCell"/>
</dbReference>
<dbReference type="HOGENOM" id="CLU_023870_0_0_1"/>
<dbReference type="EC" id="2.3.1.48" evidence="2"/>
<evidence type="ECO:0000256" key="8">
    <source>
        <dbReference type="ARBA" id="ARBA00023242"/>
    </source>
</evidence>
<dbReference type="Proteomes" id="UP000006174">
    <property type="component" value="Unassembled WGS sequence"/>
</dbReference>
<dbReference type="AlphaFoldDB" id="I2FXV5"/>
<accession>I2FXV5</accession>
<evidence type="ECO:0000256" key="9">
    <source>
        <dbReference type="ARBA" id="ARBA00048940"/>
    </source>
</evidence>
<feature type="compositionally biased region" description="Basic and acidic residues" evidence="10">
    <location>
        <begin position="465"/>
        <end position="475"/>
    </location>
</feature>
<feature type="compositionally biased region" description="Basic and acidic residues" evidence="10">
    <location>
        <begin position="371"/>
        <end position="392"/>
    </location>
</feature>
<keyword evidence="4" id="KW-0227">DNA damage</keyword>
<dbReference type="GO" id="GO:0006974">
    <property type="term" value="P:DNA damage response"/>
    <property type="evidence" value="ECO:0007669"/>
    <property type="project" value="UniProtKB-KW"/>
</dbReference>
<reference evidence="11 12" key="1">
    <citation type="journal article" date="2012" name="Plant Cell">
        <title>Genome comparison of barley and maize smut fungi reveals targeted loss of RNA silencing components and species-specific presence of transposable elements.</title>
        <authorList>
            <person name="Laurie J.D."/>
            <person name="Ali S."/>
            <person name="Linning R."/>
            <person name="Mannhaupt G."/>
            <person name="Wong P."/>
            <person name="Gueldener U."/>
            <person name="Muensterkoetter M."/>
            <person name="Moore R."/>
            <person name="Kahmann R."/>
            <person name="Bakkeren G."/>
            <person name="Schirawski J."/>
        </authorList>
    </citation>
    <scope>NUCLEOTIDE SEQUENCE [LARGE SCALE GENOMIC DNA]</scope>
    <source>
        <strain evidence="12">Uh4875-4</strain>
    </source>
</reference>
<keyword evidence="12" id="KW-1185">Reference proteome</keyword>
<keyword evidence="8" id="KW-0539">Nucleus</keyword>
<evidence type="ECO:0000256" key="7">
    <source>
        <dbReference type="ARBA" id="ARBA00023163"/>
    </source>
</evidence>